<name>A0A060TAL3_BLAAD</name>
<evidence type="ECO:0000256" key="4">
    <source>
        <dbReference type="ARBA" id="ARBA00023136"/>
    </source>
</evidence>
<feature type="transmembrane region" description="Helical" evidence="5">
    <location>
        <begin position="30"/>
        <end position="49"/>
    </location>
</feature>
<feature type="domain" description="Fatty acid hydroxylase" evidence="6">
    <location>
        <begin position="139"/>
        <end position="274"/>
    </location>
</feature>
<dbReference type="InterPro" id="IPR006694">
    <property type="entry name" value="Fatty_acid_hydroxylase"/>
</dbReference>
<evidence type="ECO:0000313" key="7">
    <source>
        <dbReference type="EMBL" id="CDP38013.1"/>
    </source>
</evidence>
<evidence type="ECO:0000259" key="6">
    <source>
        <dbReference type="Pfam" id="PF04116"/>
    </source>
</evidence>
<evidence type="ECO:0000256" key="2">
    <source>
        <dbReference type="ARBA" id="ARBA00022692"/>
    </source>
</evidence>
<gene>
    <name evidence="7" type="ORF">GNLVRS02_ARAD1D24838g</name>
</gene>
<evidence type="ECO:0000256" key="5">
    <source>
        <dbReference type="SAM" id="Phobius"/>
    </source>
</evidence>
<keyword evidence="2 5" id="KW-0812">Transmembrane</keyword>
<reference evidence="7" key="2">
    <citation type="submission" date="2014-06" db="EMBL/GenBank/DDBJ databases">
        <title>The complete genome of Blastobotrys (Arxula) adeninivorans LS3 - a yeast of biotechnological interest.</title>
        <authorList>
            <person name="Kunze G."/>
            <person name="Gaillardin C."/>
            <person name="Czernicka M."/>
            <person name="Durrens P."/>
            <person name="Martin T."/>
            <person name="Boer E."/>
            <person name="Gabaldon T."/>
            <person name="Cruz J."/>
            <person name="Talla E."/>
            <person name="Marck C."/>
            <person name="Goffeau A."/>
            <person name="Barbe V."/>
            <person name="Baret P."/>
            <person name="Baronian K."/>
            <person name="Beier S."/>
            <person name="Bleykasten C."/>
            <person name="Bode R."/>
            <person name="Casaregola S."/>
            <person name="Despons L."/>
            <person name="Fairhead C."/>
            <person name="Giersberg M."/>
            <person name="Gierski P."/>
            <person name="Hahnel U."/>
            <person name="Hartmann A."/>
            <person name="Jankowska D."/>
            <person name="Jubin C."/>
            <person name="Jung P."/>
            <person name="Lafontaine I."/>
            <person name="Leh-Louis V."/>
            <person name="Lemaire M."/>
            <person name="Marcet-Houben M."/>
            <person name="Mascher M."/>
            <person name="Morel G."/>
            <person name="Richard G.-F."/>
            <person name="Riechen J."/>
            <person name="Sacerdot C."/>
            <person name="Sarkar A."/>
            <person name="Savel G."/>
            <person name="Schacherer J."/>
            <person name="Sherman D."/>
            <person name="Straub M.-L."/>
            <person name="Stein N."/>
            <person name="Thierry A."/>
            <person name="Trautwein-Schult A."/>
            <person name="Westhof E."/>
            <person name="Worch S."/>
            <person name="Dujon B."/>
            <person name="Souciet J.-L."/>
            <person name="Wincker P."/>
            <person name="Scholz U."/>
            <person name="Neuveglise N."/>
        </authorList>
    </citation>
    <scope>NUCLEOTIDE SEQUENCE</scope>
    <source>
        <strain evidence="7">LS3</strain>
    </source>
</reference>
<keyword evidence="3 5" id="KW-1133">Transmembrane helix</keyword>
<dbReference type="GO" id="GO:0005506">
    <property type="term" value="F:iron ion binding"/>
    <property type="evidence" value="ECO:0007669"/>
    <property type="project" value="InterPro"/>
</dbReference>
<dbReference type="PANTHER" id="PTHR11863">
    <property type="entry name" value="STEROL DESATURASE"/>
    <property type="match status" value="1"/>
</dbReference>
<dbReference type="GO" id="GO:0016020">
    <property type="term" value="C:membrane"/>
    <property type="evidence" value="ECO:0007669"/>
    <property type="project" value="UniProtKB-SubCell"/>
</dbReference>
<dbReference type="Pfam" id="PF04116">
    <property type="entry name" value="FA_hydroxylase"/>
    <property type="match status" value="1"/>
</dbReference>
<dbReference type="EMBL" id="HG937694">
    <property type="protein sequence ID" value="CDP38013.1"/>
    <property type="molecule type" value="Genomic_DNA"/>
</dbReference>
<dbReference type="PhylomeDB" id="A0A060TAL3"/>
<comment type="subcellular location">
    <subcellularLocation>
        <location evidence="1">Membrane</location>
    </subcellularLocation>
</comment>
<dbReference type="AlphaFoldDB" id="A0A060TAL3"/>
<accession>A0A060TAL3</accession>
<organism evidence="7">
    <name type="scientific">Blastobotrys adeninivorans</name>
    <name type="common">Yeast</name>
    <name type="synonym">Arxula adeninivorans</name>
    <dbReference type="NCBI Taxonomy" id="409370"/>
    <lineage>
        <taxon>Eukaryota</taxon>
        <taxon>Fungi</taxon>
        <taxon>Dikarya</taxon>
        <taxon>Ascomycota</taxon>
        <taxon>Saccharomycotina</taxon>
        <taxon>Dipodascomycetes</taxon>
        <taxon>Dipodascales</taxon>
        <taxon>Trichomonascaceae</taxon>
        <taxon>Blastobotrys</taxon>
    </lineage>
</organism>
<dbReference type="InterPro" id="IPR050307">
    <property type="entry name" value="Sterol_Desaturase_Related"/>
</dbReference>
<sequence length="315" mass="36866">MIMNSTSEVPPAVYEAIRPSLLSWISDEKLALFLPIIAYWTSSLIFHAFDQYELMEKYRIHTPEELLKRNKCTVGEVVRAVLLQHFVQTMAGFGLNYFEPPQKTGHEAYEMWRLSKNFGLSPAAAYFVYYWVMPFCKICLGFFIMDTWQYMLHRLMHNNKTLYKHLHSVHHRLYVPYAFGALYNSVIEGFLLDTLGAGLASTVTSMTAREAIIFYTFSTLKTVDDHCGYEIPWDPFQILFPNNSVYHDIHHQSFGIKTNFSQPFFVHWDQLFNTRYPKTNAYIAEQKRIRLEKYYAKKAANNGQAPEKVEDKKTQ</sequence>
<keyword evidence="4 5" id="KW-0472">Membrane</keyword>
<reference evidence="7" key="1">
    <citation type="submission" date="2014-02" db="EMBL/GenBank/DDBJ databases">
        <authorList>
            <person name="Genoscope - CEA"/>
        </authorList>
    </citation>
    <scope>NUCLEOTIDE SEQUENCE</scope>
    <source>
        <strain evidence="7">LS3</strain>
    </source>
</reference>
<proteinExistence type="predicted"/>
<dbReference type="GO" id="GO:0008610">
    <property type="term" value="P:lipid biosynthetic process"/>
    <property type="evidence" value="ECO:0007669"/>
    <property type="project" value="InterPro"/>
</dbReference>
<evidence type="ECO:0000256" key="3">
    <source>
        <dbReference type="ARBA" id="ARBA00022989"/>
    </source>
</evidence>
<protein>
    <submittedName>
        <fullName evidence="7">ARAD1D24838p</fullName>
    </submittedName>
</protein>
<feature type="transmembrane region" description="Helical" evidence="5">
    <location>
        <begin position="118"/>
        <end position="144"/>
    </location>
</feature>
<dbReference type="GO" id="GO:0016491">
    <property type="term" value="F:oxidoreductase activity"/>
    <property type="evidence" value="ECO:0007669"/>
    <property type="project" value="InterPro"/>
</dbReference>
<evidence type="ECO:0000256" key="1">
    <source>
        <dbReference type="ARBA" id="ARBA00004370"/>
    </source>
</evidence>